<reference evidence="2 3" key="1">
    <citation type="submission" date="2018-02" db="EMBL/GenBank/DDBJ databases">
        <title>Draft genome sequence of Streptococcus oricebi CCUG 70868T type strain.</title>
        <authorList>
            <person name="Mendez V."/>
            <person name="Salva-Serra F."/>
            <person name="Jaen-Luchoro D."/>
            <person name="Gonzales-Siles L."/>
            <person name="Karlsson R."/>
            <person name="Engstrom-Jakobsson H."/>
            <person name="Busquets A."/>
            <person name="Gomila M."/>
            <person name="Pineiro-Iglesias B."/>
            <person name="Bennasar-Figueras A."/>
            <person name="Seeger M."/>
            <person name="Moore E."/>
        </authorList>
    </citation>
    <scope>NUCLEOTIDE SEQUENCE [LARGE SCALE GENOMIC DNA]</scope>
    <source>
        <strain evidence="2 3">CCUG 70868</strain>
    </source>
</reference>
<comment type="caution">
    <text evidence="2">The sequence shown here is derived from an EMBL/GenBank/DDBJ whole genome shotgun (WGS) entry which is preliminary data.</text>
</comment>
<accession>A0ABS5B3C1</accession>
<dbReference type="EMBL" id="PRDG01000002">
    <property type="protein sequence ID" value="MBP2623166.1"/>
    <property type="molecule type" value="Genomic_DNA"/>
</dbReference>
<feature type="transmembrane region" description="Helical" evidence="1">
    <location>
        <begin position="188"/>
        <end position="210"/>
    </location>
</feature>
<keyword evidence="3" id="KW-1185">Reference proteome</keyword>
<evidence type="ECO:0000313" key="2">
    <source>
        <dbReference type="EMBL" id="MBP2623166.1"/>
    </source>
</evidence>
<sequence length="224" mass="26856">MVSRNMICPNKKCRYEFFEREKGYVACPSCGQEIKENMPTNPARRSEAIVKMLAFRKFLKLEKTLIIITITLFCIVFIIAILTYAPRYSYGFRDYFLNRAARSSVYIIPSFLMLIFSQSTNNYKFIRKTIGEDAWYLSTFKCKLFKWFVYGLTIFALFKTFIPYFYNYYLGEFLKHGLSSANMEQKVVYFYILMIYVSLAMIELDLIDLYQRHLSRKLDRRYFK</sequence>
<feature type="transmembrane region" description="Helical" evidence="1">
    <location>
        <begin position="147"/>
        <end position="168"/>
    </location>
</feature>
<keyword evidence="1" id="KW-0812">Transmembrane</keyword>
<dbReference type="RefSeq" id="WP_209627646.1">
    <property type="nucleotide sequence ID" value="NZ_PRDG01000002.1"/>
</dbReference>
<keyword evidence="1" id="KW-1133">Transmembrane helix</keyword>
<keyword evidence="1" id="KW-0472">Membrane</keyword>
<organism evidence="2 3">
    <name type="scientific">Streptococcus oricebi</name>
    <dbReference type="NCBI Taxonomy" id="1547447"/>
    <lineage>
        <taxon>Bacteria</taxon>
        <taxon>Bacillati</taxon>
        <taxon>Bacillota</taxon>
        <taxon>Bacilli</taxon>
        <taxon>Lactobacillales</taxon>
        <taxon>Streptococcaceae</taxon>
        <taxon>Streptococcus</taxon>
    </lineage>
</organism>
<name>A0ABS5B3C1_9STRE</name>
<feature type="transmembrane region" description="Helical" evidence="1">
    <location>
        <begin position="105"/>
        <end position="126"/>
    </location>
</feature>
<proteinExistence type="predicted"/>
<feature type="transmembrane region" description="Helical" evidence="1">
    <location>
        <begin position="65"/>
        <end position="85"/>
    </location>
</feature>
<gene>
    <name evidence="2" type="ORF">C4K46_04335</name>
</gene>
<dbReference type="Proteomes" id="UP001519296">
    <property type="component" value="Unassembled WGS sequence"/>
</dbReference>
<evidence type="ECO:0000256" key="1">
    <source>
        <dbReference type="SAM" id="Phobius"/>
    </source>
</evidence>
<protein>
    <submittedName>
        <fullName evidence="2">Uncharacterized protein</fullName>
    </submittedName>
</protein>
<evidence type="ECO:0000313" key="3">
    <source>
        <dbReference type="Proteomes" id="UP001519296"/>
    </source>
</evidence>